<keyword evidence="5" id="KW-0808">Transferase</keyword>
<reference evidence="11 12" key="1">
    <citation type="journal article" date="2016" name="Nat. Commun.">
        <title>Thousands of microbial genomes shed light on interconnected biogeochemical processes in an aquifer system.</title>
        <authorList>
            <person name="Anantharaman K."/>
            <person name="Brown C.T."/>
            <person name="Hug L.A."/>
            <person name="Sharon I."/>
            <person name="Castelle C.J."/>
            <person name="Probst A.J."/>
            <person name="Thomas B.C."/>
            <person name="Singh A."/>
            <person name="Wilkins M.J."/>
            <person name="Karaoz U."/>
            <person name="Brodie E.L."/>
            <person name="Williams K.H."/>
            <person name="Hubbard S.S."/>
            <person name="Banfield J.F."/>
        </authorList>
    </citation>
    <scope>NUCLEOTIDE SEQUENCE [LARGE SCALE GENOMIC DNA]</scope>
</reference>
<dbReference type="AlphaFoldDB" id="A0A1F8CQM7"/>
<keyword evidence="8 10" id="KW-1133">Transmembrane helix</keyword>
<dbReference type="Proteomes" id="UP000179241">
    <property type="component" value="Unassembled WGS sequence"/>
</dbReference>
<feature type="transmembrane region" description="Helical" evidence="10">
    <location>
        <begin position="45"/>
        <end position="62"/>
    </location>
</feature>
<dbReference type="PANTHER" id="PTHR12468:SF2">
    <property type="entry name" value="GPI MANNOSYLTRANSFERASE 2"/>
    <property type="match status" value="1"/>
</dbReference>
<keyword evidence="3" id="KW-0337">GPI-anchor biosynthesis</keyword>
<dbReference type="GO" id="GO:0031501">
    <property type="term" value="C:mannosyltransferase complex"/>
    <property type="evidence" value="ECO:0007669"/>
    <property type="project" value="TreeGrafter"/>
</dbReference>
<organism evidence="11 12">
    <name type="scientific">Candidatus Woesebacteria bacterium RIFOXYA1_FULL_43_9</name>
    <dbReference type="NCBI Taxonomy" id="1802534"/>
    <lineage>
        <taxon>Bacteria</taxon>
        <taxon>Candidatus Woeseibacteriota</taxon>
    </lineage>
</organism>
<evidence type="ECO:0008006" key="13">
    <source>
        <dbReference type="Google" id="ProtNLM"/>
    </source>
</evidence>
<dbReference type="Pfam" id="PF04188">
    <property type="entry name" value="Mannosyl_trans2"/>
    <property type="match status" value="1"/>
</dbReference>
<dbReference type="GO" id="GO:0000009">
    <property type="term" value="F:alpha-1,6-mannosyltransferase activity"/>
    <property type="evidence" value="ECO:0007669"/>
    <property type="project" value="InterPro"/>
</dbReference>
<comment type="caution">
    <text evidence="11">The sequence shown here is derived from an EMBL/GenBank/DDBJ whole genome shotgun (WGS) entry which is preliminary data.</text>
</comment>
<feature type="transmembrane region" description="Helical" evidence="10">
    <location>
        <begin position="74"/>
        <end position="93"/>
    </location>
</feature>
<evidence type="ECO:0000256" key="5">
    <source>
        <dbReference type="ARBA" id="ARBA00022679"/>
    </source>
</evidence>
<keyword evidence="9 10" id="KW-0472">Membrane</keyword>
<feature type="transmembrane region" description="Helical" evidence="10">
    <location>
        <begin position="179"/>
        <end position="206"/>
    </location>
</feature>
<keyword evidence="7" id="KW-0256">Endoplasmic reticulum</keyword>
<evidence type="ECO:0000313" key="11">
    <source>
        <dbReference type="EMBL" id="OGM77885.1"/>
    </source>
</evidence>
<comment type="subcellular location">
    <subcellularLocation>
        <location evidence="1">Endoplasmic reticulum membrane</location>
        <topology evidence="1">Multi-pass membrane protein</topology>
    </subcellularLocation>
</comment>
<feature type="transmembrane region" description="Helical" evidence="10">
    <location>
        <begin position="12"/>
        <end position="33"/>
    </location>
</feature>
<feature type="transmembrane region" description="Helical" evidence="10">
    <location>
        <begin position="113"/>
        <end position="132"/>
    </location>
</feature>
<dbReference type="GO" id="GO:0006506">
    <property type="term" value="P:GPI anchor biosynthetic process"/>
    <property type="evidence" value="ECO:0007669"/>
    <property type="project" value="UniProtKB-UniPathway"/>
</dbReference>
<evidence type="ECO:0000256" key="3">
    <source>
        <dbReference type="ARBA" id="ARBA00022502"/>
    </source>
</evidence>
<dbReference type="EMBL" id="MGHU01000010">
    <property type="protein sequence ID" value="OGM77885.1"/>
    <property type="molecule type" value="Genomic_DNA"/>
</dbReference>
<evidence type="ECO:0000256" key="7">
    <source>
        <dbReference type="ARBA" id="ARBA00022824"/>
    </source>
</evidence>
<evidence type="ECO:0000256" key="10">
    <source>
        <dbReference type="SAM" id="Phobius"/>
    </source>
</evidence>
<keyword evidence="6 10" id="KW-0812">Transmembrane</keyword>
<feature type="transmembrane region" description="Helical" evidence="10">
    <location>
        <begin position="280"/>
        <end position="306"/>
    </location>
</feature>
<sequence>MRKWLTDNRFPLVCFLIWRIGLFAVAFLATILIPKWGGWFPYADRVLAIGGLPSWMWGFGNFDGVHYLKIAQNGYSAMFSQVFFPLYPFLIRFLNIFPKNVGLDTVLYVDPTFLYTGLLLSNLLFVFAMGVYSKTHTRTDLLFLLLLPGAFYFGAVYTESLFLLLALLVFYFWKQKKYLLTAILAVLLSLTRITGVVMAGYFAVSLWEERQKLTPKKLLAVISPLVGLGFYMFYLWRMTGNPIYFLTAQPSFGANRSALPIIFLPQVFYRYAKMLVSLPVWSLSFFTVVNELTVTFMVIGGLILAFRKMKLSFWLYCLGVFLLPTLTGTLSSMPRYVLACFPLLPMCLRILSRKQKLALGIFFAVWQTVLIILFTRGYWVA</sequence>
<dbReference type="UniPathway" id="UPA00196"/>
<keyword evidence="4" id="KW-0328">Glycosyltransferase</keyword>
<accession>A0A1F8CQM7</accession>
<evidence type="ECO:0000256" key="2">
    <source>
        <dbReference type="ARBA" id="ARBA00004687"/>
    </source>
</evidence>
<protein>
    <recommendedName>
        <fullName evidence="13">Glycosyltransferase RgtA/B/C/D-like domain-containing protein</fullName>
    </recommendedName>
</protein>
<evidence type="ECO:0000256" key="1">
    <source>
        <dbReference type="ARBA" id="ARBA00004477"/>
    </source>
</evidence>
<dbReference type="InterPro" id="IPR007315">
    <property type="entry name" value="PIG-V/Gpi18"/>
</dbReference>
<dbReference type="PANTHER" id="PTHR12468">
    <property type="entry name" value="GPI MANNOSYLTRANSFERASE 2"/>
    <property type="match status" value="1"/>
</dbReference>
<comment type="pathway">
    <text evidence="2">Glycolipid biosynthesis; glycosylphosphatidylinositol-anchor biosynthesis.</text>
</comment>
<evidence type="ECO:0000313" key="12">
    <source>
        <dbReference type="Proteomes" id="UP000179241"/>
    </source>
</evidence>
<feature type="transmembrane region" description="Helical" evidence="10">
    <location>
        <begin position="359"/>
        <end position="379"/>
    </location>
</feature>
<feature type="transmembrane region" description="Helical" evidence="10">
    <location>
        <begin position="218"/>
        <end position="236"/>
    </location>
</feature>
<dbReference type="GO" id="GO:0016020">
    <property type="term" value="C:membrane"/>
    <property type="evidence" value="ECO:0007669"/>
    <property type="project" value="GOC"/>
</dbReference>
<evidence type="ECO:0000256" key="8">
    <source>
        <dbReference type="ARBA" id="ARBA00022989"/>
    </source>
</evidence>
<proteinExistence type="predicted"/>
<dbReference type="GO" id="GO:0004376">
    <property type="term" value="F:GPI mannosyltransferase activity"/>
    <property type="evidence" value="ECO:0007669"/>
    <property type="project" value="InterPro"/>
</dbReference>
<evidence type="ECO:0000256" key="4">
    <source>
        <dbReference type="ARBA" id="ARBA00022676"/>
    </source>
</evidence>
<evidence type="ECO:0000256" key="6">
    <source>
        <dbReference type="ARBA" id="ARBA00022692"/>
    </source>
</evidence>
<feature type="transmembrane region" description="Helical" evidence="10">
    <location>
        <begin position="313"/>
        <end position="330"/>
    </location>
</feature>
<evidence type="ECO:0000256" key="9">
    <source>
        <dbReference type="ARBA" id="ARBA00023136"/>
    </source>
</evidence>
<gene>
    <name evidence="11" type="ORF">A2188_02690</name>
</gene>
<name>A0A1F8CQM7_9BACT</name>
<feature type="transmembrane region" description="Helical" evidence="10">
    <location>
        <begin position="144"/>
        <end position="173"/>
    </location>
</feature>